<dbReference type="Proteomes" id="UP001166293">
    <property type="component" value="Unassembled WGS sequence"/>
</dbReference>
<name>A0ABS6NBC2_9RHOB</name>
<dbReference type="InterPro" id="IPR025861">
    <property type="entry name" value="CobT_VWA_dom"/>
</dbReference>
<feature type="domain" description="VWFA" evidence="3">
    <location>
        <begin position="406"/>
        <end position="609"/>
    </location>
</feature>
<dbReference type="PANTHER" id="PTHR41248:SF1">
    <property type="entry name" value="NORD PROTEIN"/>
    <property type="match status" value="1"/>
</dbReference>
<feature type="region of interest" description="Disordered" evidence="2">
    <location>
        <begin position="285"/>
        <end position="308"/>
    </location>
</feature>
<dbReference type="RefSeq" id="WP_217779622.1">
    <property type="nucleotide sequence ID" value="NZ_JAHRWL010000002.1"/>
</dbReference>
<dbReference type="InterPro" id="IPR006538">
    <property type="entry name" value="CobT"/>
</dbReference>
<dbReference type="InterPro" id="IPR051928">
    <property type="entry name" value="NorD/CobT"/>
</dbReference>
<proteinExistence type="predicted"/>
<accession>A0ABS6NBC2</accession>
<dbReference type="PANTHER" id="PTHR41248">
    <property type="entry name" value="NORD PROTEIN"/>
    <property type="match status" value="1"/>
</dbReference>
<dbReference type="CDD" id="cd01454">
    <property type="entry name" value="vWA_norD_type"/>
    <property type="match status" value="1"/>
</dbReference>
<gene>
    <name evidence="4" type="primary">cobT</name>
    <name evidence="4" type="ORF">KUH32_16150</name>
</gene>
<feature type="region of interest" description="Disordered" evidence="2">
    <location>
        <begin position="207"/>
        <end position="270"/>
    </location>
</feature>
<evidence type="ECO:0000256" key="1">
    <source>
        <dbReference type="NCBIfam" id="TIGR01651"/>
    </source>
</evidence>
<dbReference type="PROSITE" id="PS50234">
    <property type="entry name" value="VWFA"/>
    <property type="match status" value="1"/>
</dbReference>
<feature type="compositionally biased region" description="Acidic residues" evidence="2">
    <location>
        <begin position="212"/>
        <end position="251"/>
    </location>
</feature>
<dbReference type="EMBL" id="JAHRWL010000002">
    <property type="protein sequence ID" value="MBV2361298.1"/>
    <property type="molecule type" value="Genomic_DNA"/>
</dbReference>
<protein>
    <recommendedName>
        <fullName evidence="1">Cobaltochelatase subunit CobT</fullName>
        <ecNumber evidence="1">6.6.1.2</ecNumber>
    </recommendedName>
</protein>
<organism evidence="4 5">
    <name type="scientific">Thalassococcus arenae</name>
    <dbReference type="NCBI Taxonomy" id="2851652"/>
    <lineage>
        <taxon>Bacteria</taxon>
        <taxon>Pseudomonadati</taxon>
        <taxon>Pseudomonadota</taxon>
        <taxon>Alphaproteobacteria</taxon>
        <taxon>Rhodobacterales</taxon>
        <taxon>Roseobacteraceae</taxon>
        <taxon>Thalassococcus</taxon>
    </lineage>
</organism>
<dbReference type="NCBIfam" id="TIGR01651">
    <property type="entry name" value="CobT"/>
    <property type="match status" value="1"/>
</dbReference>
<dbReference type="GO" id="GO:0051116">
    <property type="term" value="F:cobaltochelatase activity"/>
    <property type="evidence" value="ECO:0007669"/>
    <property type="project" value="UniProtKB-EC"/>
</dbReference>
<dbReference type="Pfam" id="PF06213">
    <property type="entry name" value="CobT"/>
    <property type="match status" value="1"/>
</dbReference>
<dbReference type="SMART" id="SM00327">
    <property type="entry name" value="VWA"/>
    <property type="match status" value="1"/>
</dbReference>
<dbReference type="PIRSF" id="PIRSF031715">
    <property type="entry name" value="Cob_chel_CobT"/>
    <property type="match status" value="1"/>
</dbReference>
<dbReference type="EC" id="6.6.1.2" evidence="1"/>
<dbReference type="InterPro" id="IPR002035">
    <property type="entry name" value="VWF_A"/>
</dbReference>
<keyword evidence="4" id="KW-0436">Ligase</keyword>
<dbReference type="Pfam" id="PF11775">
    <property type="entry name" value="CobT_C"/>
    <property type="match status" value="1"/>
</dbReference>
<evidence type="ECO:0000259" key="3">
    <source>
        <dbReference type="PROSITE" id="PS50234"/>
    </source>
</evidence>
<comment type="caution">
    <text evidence="4">The sequence shown here is derived from an EMBL/GenBank/DDBJ whole genome shotgun (WGS) entry which is preliminary data.</text>
</comment>
<sequence>MKRDSDNPADPFKKALAEATKVMADDPDLSVSYSVDPSGVSGDTMRLPQVSRRMTRDEVLLARGTADALALHHRYHDNATHSRYCPPGDMAREIYEAMETARCEAMGARDMPGTAGNIDAKIGHEAMRRGYGQITQASEAPLPVAAGYLIRHLATGRDLPKDAAHVMELWRGFIEDQAGGTLEDLGDKLDDQAAFARFARQVITDLGYGDQLGDDPDDMDDQSDDAAEEGAEEPEEQPDSTGQDDDQDENAEANPESSQDETQDPSQAQVSLDEMAEDQMGDEMEMPEGEAPLEPPAPQPISEADPDYRVYNTDNDEEIAAEDLAEPVELERLRAYLDQQLEPLKGAVSRLANKLQRRLQAQQSRSWEFDREEGILDAGRLARVVANPTTPLSFKVEKDTEFRDTVVTLLLDNSGSMRGRPISIAAICADVLARTLERCSVKVEILGFTTRAWKGGQARERWLNSGREQQPGRLNDLRHIVYKSADAPWRRTRDNLGLMMKEGLLKENIDGEALEWAHRRMIGRPEARKILMVISDGAPVDDSTLSVNPANYLEKHLRDVIAMVERKKQVELLAIGIGHDVTRYYDRAVTITDVEQLAGAMTEQLASLFDKDPRARARILGIRRAS</sequence>
<keyword evidence="5" id="KW-1185">Reference proteome</keyword>
<reference evidence="4" key="1">
    <citation type="submission" date="2021-06" db="EMBL/GenBank/DDBJ databases">
        <title>Thalassococcus sp. CAU 1522 isolated from sea sand, Republic of Korea.</title>
        <authorList>
            <person name="Kim W."/>
        </authorList>
    </citation>
    <scope>NUCLEOTIDE SEQUENCE</scope>
    <source>
        <strain evidence="4">CAU 1522</strain>
    </source>
</reference>
<evidence type="ECO:0000313" key="4">
    <source>
        <dbReference type="EMBL" id="MBV2361298.1"/>
    </source>
</evidence>
<evidence type="ECO:0000313" key="5">
    <source>
        <dbReference type="Proteomes" id="UP001166293"/>
    </source>
</evidence>
<evidence type="ECO:0000256" key="2">
    <source>
        <dbReference type="SAM" id="MobiDB-lite"/>
    </source>
</evidence>